<dbReference type="RefSeq" id="XP_026604731.1">
    <property type="nucleotide sequence ID" value="XM_026747251.1"/>
</dbReference>
<dbReference type="AlphaFoldDB" id="A0A3D8S5X6"/>
<comment type="caution">
    <text evidence="2">The sequence shown here is derived from an EMBL/GenBank/DDBJ whole genome shotgun (WGS) entry which is preliminary data.</text>
</comment>
<evidence type="ECO:0000313" key="3">
    <source>
        <dbReference type="Proteomes" id="UP000256690"/>
    </source>
</evidence>
<dbReference type="Proteomes" id="UP000256690">
    <property type="component" value="Unassembled WGS sequence"/>
</dbReference>
<dbReference type="GeneID" id="38115605"/>
<accession>A0A3D8S5X6</accession>
<feature type="region of interest" description="Disordered" evidence="1">
    <location>
        <begin position="208"/>
        <end position="227"/>
    </location>
</feature>
<feature type="compositionally biased region" description="Basic and acidic residues" evidence="1">
    <location>
        <begin position="316"/>
        <end position="333"/>
    </location>
</feature>
<feature type="compositionally biased region" description="Basic and acidic residues" evidence="1">
    <location>
        <begin position="362"/>
        <end position="372"/>
    </location>
</feature>
<feature type="compositionally biased region" description="Polar residues" evidence="1">
    <location>
        <begin position="516"/>
        <end position="525"/>
    </location>
</feature>
<gene>
    <name evidence="2" type="ORF">DSM5745_05235</name>
</gene>
<feature type="region of interest" description="Disordered" evidence="1">
    <location>
        <begin position="156"/>
        <end position="191"/>
    </location>
</feature>
<name>A0A3D8S5X6_9EURO</name>
<feature type="compositionally biased region" description="Basic and acidic residues" evidence="1">
    <location>
        <begin position="461"/>
        <end position="489"/>
    </location>
</feature>
<evidence type="ECO:0000256" key="1">
    <source>
        <dbReference type="SAM" id="MobiDB-lite"/>
    </source>
</evidence>
<reference evidence="2 3" key="1">
    <citation type="journal article" date="2018" name="IMA Fungus">
        <title>IMA Genome-F 9: Draft genome sequence of Annulohypoxylon stygium, Aspergillus mulundensis, Berkeleyomyces basicola (syn. Thielaviopsis basicola), Ceratocystis smalleyi, two Cercospora beticola strains, Coleophoma cylindrospora, Fusarium fracticaudum, Phialophora cf. hyalina, and Morchella septimelata.</title>
        <authorList>
            <person name="Wingfield B.D."/>
            <person name="Bills G.F."/>
            <person name="Dong Y."/>
            <person name="Huang W."/>
            <person name="Nel W.J."/>
            <person name="Swalarsk-Parry B.S."/>
            <person name="Vaghefi N."/>
            <person name="Wilken P.M."/>
            <person name="An Z."/>
            <person name="de Beer Z.W."/>
            <person name="De Vos L."/>
            <person name="Chen L."/>
            <person name="Duong T.A."/>
            <person name="Gao Y."/>
            <person name="Hammerbacher A."/>
            <person name="Kikkert J.R."/>
            <person name="Li Y."/>
            <person name="Li H."/>
            <person name="Li K."/>
            <person name="Li Q."/>
            <person name="Liu X."/>
            <person name="Ma X."/>
            <person name="Naidoo K."/>
            <person name="Pethybridge S.J."/>
            <person name="Sun J."/>
            <person name="Steenkamp E.T."/>
            <person name="van der Nest M.A."/>
            <person name="van Wyk S."/>
            <person name="Wingfield M.J."/>
            <person name="Xiong C."/>
            <person name="Yue Q."/>
            <person name="Zhang X."/>
        </authorList>
    </citation>
    <scope>NUCLEOTIDE SEQUENCE [LARGE SCALE GENOMIC DNA]</scope>
    <source>
        <strain evidence="2 3">DSM 5745</strain>
    </source>
</reference>
<keyword evidence="3" id="KW-1185">Reference proteome</keyword>
<sequence>MSLLNVYQKFLVSPSAAPLASDVSLIYITTTTEIKGADKVIKHLTKQQELKINSQTVLDSVQGSNALSLDIEINLQFLTGGGAYLPNLDETFLFDHVAKFPTIHIVRFNAQNEIQTVRIYWDQASLLKQVEVIGNRSRNWPVRDADKQTRLIKSASASAPADNGPPPAAQPEPSTTAKETRAGSPGKKHIKDPYAAESLYELLSPSKDRGQAVHAPRAPASAQPPPRDYSELFVGDEGIDDVPETPSRNRAIAPKAGAGKNFAPSRIFEPEEVQASPMVPKLGAGRKFAPSRIFDDDDETASREKPEQIAYRAHPKRFDHFELGGDNSSREVKPTASRPGSRHVNNWDFEDFSTPQKPKRGPRGEEIRHFGWSDDEPEQDTPPAKPRVVQPRRDAETHFQIADGEEQGNKRIIRSHGNKGLGLYKDTLYAGEGEDAEAEEKAKQQAGKERPLSVVHNGPNRKKDFESHWDEPETNVSHENKKPTGDRVKAAKALESSWHFDKSPEPSKVARPPQRRTLQNVNQRSWGFDDEE</sequence>
<organism evidence="2 3">
    <name type="scientific">Aspergillus mulundensis</name>
    <dbReference type="NCBI Taxonomy" id="1810919"/>
    <lineage>
        <taxon>Eukaryota</taxon>
        <taxon>Fungi</taxon>
        <taxon>Dikarya</taxon>
        <taxon>Ascomycota</taxon>
        <taxon>Pezizomycotina</taxon>
        <taxon>Eurotiomycetes</taxon>
        <taxon>Eurotiomycetidae</taxon>
        <taxon>Eurotiales</taxon>
        <taxon>Aspergillaceae</taxon>
        <taxon>Aspergillus</taxon>
        <taxon>Aspergillus subgen. Nidulantes</taxon>
    </lineage>
</organism>
<protein>
    <submittedName>
        <fullName evidence="2">Uncharacterized protein</fullName>
    </submittedName>
</protein>
<dbReference type="STRING" id="1810919.A0A3D8S5X6"/>
<dbReference type="EMBL" id="PVWQ01000005">
    <property type="protein sequence ID" value="RDW81678.1"/>
    <property type="molecule type" value="Genomic_DNA"/>
</dbReference>
<evidence type="ECO:0000313" key="2">
    <source>
        <dbReference type="EMBL" id="RDW81678.1"/>
    </source>
</evidence>
<dbReference type="OrthoDB" id="1162399at2759"/>
<feature type="region of interest" description="Disordered" evidence="1">
    <location>
        <begin position="289"/>
        <end position="532"/>
    </location>
</feature>
<feature type="compositionally biased region" description="Basic and acidic residues" evidence="1">
    <location>
        <begin position="439"/>
        <end position="451"/>
    </location>
</feature>
<proteinExistence type="predicted"/>